<feature type="transmembrane region" description="Helical" evidence="10">
    <location>
        <begin position="361"/>
        <end position="382"/>
    </location>
</feature>
<dbReference type="RefSeq" id="XP_067063061.1">
    <property type="nucleotide sequence ID" value="XM_067206614.1"/>
</dbReference>
<evidence type="ECO:0000313" key="14">
    <source>
        <dbReference type="Proteomes" id="UP000674143"/>
    </source>
</evidence>
<evidence type="ECO:0000259" key="12">
    <source>
        <dbReference type="PROSITE" id="PS50929"/>
    </source>
</evidence>
<comment type="caution">
    <text evidence="13">The sequence shown here is derived from an EMBL/GenBank/DDBJ whole genome shotgun (WGS) entry which is preliminary data.</text>
</comment>
<dbReference type="InterPro" id="IPR044746">
    <property type="entry name" value="ABCC_6TM_D1"/>
</dbReference>
<feature type="transmembrane region" description="Helical" evidence="10">
    <location>
        <begin position="474"/>
        <end position="496"/>
    </location>
</feature>
<dbReference type="PROSITE" id="PS50893">
    <property type="entry name" value="ABC_TRANSPORTER_2"/>
    <property type="match status" value="2"/>
</dbReference>
<dbReference type="PROSITE" id="PS50929">
    <property type="entry name" value="ABC_TM1F"/>
    <property type="match status" value="2"/>
</dbReference>
<dbReference type="InterPro" id="IPR003439">
    <property type="entry name" value="ABC_transporter-like_ATP-bd"/>
</dbReference>
<dbReference type="SUPFAM" id="SSF52540">
    <property type="entry name" value="P-loop containing nucleoside triphosphate hydrolases"/>
    <property type="match status" value="2"/>
</dbReference>
<protein>
    <submittedName>
        <fullName evidence="13">Uncharacterized protein</fullName>
    </submittedName>
</protein>
<dbReference type="InterPro" id="IPR050173">
    <property type="entry name" value="ABC_transporter_C-like"/>
</dbReference>
<feature type="region of interest" description="Disordered" evidence="9">
    <location>
        <begin position="884"/>
        <end position="905"/>
    </location>
</feature>
<comment type="subcellular location">
    <subcellularLocation>
        <location evidence="1">Membrane</location>
        <topology evidence="1">Multi-pass membrane protein</topology>
    </subcellularLocation>
</comment>
<feature type="transmembrane region" description="Helical" evidence="10">
    <location>
        <begin position="254"/>
        <end position="279"/>
    </location>
</feature>
<organism evidence="13 14">
    <name type="scientific">Leishmania orientalis</name>
    <dbReference type="NCBI Taxonomy" id="2249476"/>
    <lineage>
        <taxon>Eukaryota</taxon>
        <taxon>Discoba</taxon>
        <taxon>Euglenozoa</taxon>
        <taxon>Kinetoplastea</taxon>
        <taxon>Metakinetoplastina</taxon>
        <taxon>Trypanosomatida</taxon>
        <taxon>Trypanosomatidae</taxon>
        <taxon>Leishmaniinae</taxon>
        <taxon>Leishmania</taxon>
    </lineage>
</organism>
<dbReference type="FunFam" id="3.40.50.300:FF:000630">
    <property type="entry name" value="ATP-binding cassette (ABC) transporter, putative"/>
    <property type="match status" value="1"/>
</dbReference>
<dbReference type="SMR" id="A0A836KPV8"/>
<dbReference type="GO" id="GO:0005524">
    <property type="term" value="F:ATP binding"/>
    <property type="evidence" value="ECO:0007669"/>
    <property type="project" value="UniProtKB-KW"/>
</dbReference>
<dbReference type="CDD" id="cd03244">
    <property type="entry name" value="ABCC_MRP_domain2"/>
    <property type="match status" value="1"/>
</dbReference>
<dbReference type="FunFam" id="1.20.1560.10:FF:000082">
    <property type="entry name" value="ABC transporter, multidrug resistance associated protein"/>
    <property type="match status" value="1"/>
</dbReference>
<evidence type="ECO:0000256" key="7">
    <source>
        <dbReference type="ARBA" id="ARBA00023136"/>
    </source>
</evidence>
<name>A0A836KPV8_9TRYP</name>
<feature type="domain" description="ABC transporter" evidence="11">
    <location>
        <begin position="1328"/>
        <end position="1563"/>
    </location>
</feature>
<evidence type="ECO:0000313" key="13">
    <source>
        <dbReference type="EMBL" id="KAG5478400.1"/>
    </source>
</evidence>
<proteinExistence type="predicted"/>
<gene>
    <name evidence="13" type="ORF">LSCM4_04632</name>
</gene>
<reference evidence="14" key="1">
    <citation type="journal article" date="2021" name="Microbiol. Resour. Announc.">
        <title>LGAAP: Leishmaniinae Genome Assembly and Annotation Pipeline.</title>
        <authorList>
            <person name="Almutairi H."/>
            <person name="Urbaniak M.D."/>
            <person name="Bates M.D."/>
            <person name="Jariyapan N."/>
            <person name="Kwakye-Nuako G."/>
            <person name="Thomaz-Soccol V."/>
            <person name="Al-Salem W.S."/>
            <person name="Dillon R.J."/>
            <person name="Bates P.A."/>
            <person name="Gatherer D."/>
        </authorList>
    </citation>
    <scope>NUCLEOTIDE SEQUENCE [LARGE SCALE GENOMIC DNA]</scope>
</reference>
<dbReference type="GO" id="GO:0016887">
    <property type="term" value="F:ATP hydrolysis activity"/>
    <property type="evidence" value="ECO:0007669"/>
    <property type="project" value="InterPro"/>
</dbReference>
<evidence type="ECO:0000256" key="6">
    <source>
        <dbReference type="ARBA" id="ARBA00022989"/>
    </source>
</evidence>
<dbReference type="InterPro" id="IPR044726">
    <property type="entry name" value="ABCC_6TM_D2"/>
</dbReference>
<dbReference type="Proteomes" id="UP000674143">
    <property type="component" value="Unassembled WGS sequence"/>
</dbReference>
<keyword evidence="7 10" id="KW-0472">Membrane</keyword>
<feature type="transmembrane region" description="Helical" evidence="10">
    <location>
        <begin position="1017"/>
        <end position="1037"/>
    </location>
</feature>
<feature type="transmembrane region" description="Helical" evidence="10">
    <location>
        <begin position="1153"/>
        <end position="1172"/>
    </location>
</feature>
<dbReference type="GO" id="GO:0016020">
    <property type="term" value="C:membrane"/>
    <property type="evidence" value="ECO:0007669"/>
    <property type="project" value="UniProtKB-SubCell"/>
</dbReference>
<dbReference type="KEGG" id="loi:92360548"/>
<dbReference type="PROSITE" id="PS00211">
    <property type="entry name" value="ABC_TRANSPORTER_1"/>
    <property type="match status" value="2"/>
</dbReference>
<dbReference type="PANTHER" id="PTHR24223:SF415">
    <property type="entry name" value="FI20190P1"/>
    <property type="match status" value="1"/>
</dbReference>
<dbReference type="InterPro" id="IPR017871">
    <property type="entry name" value="ABC_transporter-like_CS"/>
</dbReference>
<dbReference type="Pfam" id="PF00664">
    <property type="entry name" value="ABC_membrane"/>
    <property type="match status" value="2"/>
</dbReference>
<dbReference type="SUPFAM" id="SSF90123">
    <property type="entry name" value="ABC transporter transmembrane region"/>
    <property type="match status" value="2"/>
</dbReference>
<dbReference type="CDD" id="cd18580">
    <property type="entry name" value="ABC_6TM_ABCC_D2"/>
    <property type="match status" value="1"/>
</dbReference>
<dbReference type="FunFam" id="1.20.1560.10:FF:000010">
    <property type="entry name" value="Multidrug resistance-associated ABC transporter"/>
    <property type="match status" value="1"/>
</dbReference>
<evidence type="ECO:0000256" key="5">
    <source>
        <dbReference type="ARBA" id="ARBA00022840"/>
    </source>
</evidence>
<dbReference type="InterPro" id="IPR003593">
    <property type="entry name" value="AAA+_ATPase"/>
</dbReference>
<feature type="domain" description="ABC transporter" evidence="11">
    <location>
        <begin position="661"/>
        <end position="885"/>
    </location>
</feature>
<accession>A0A836KPV8</accession>
<reference evidence="14" key="2">
    <citation type="journal article" date="2021" name="Sci. Data">
        <title>Chromosome-scale genome sequencing, assembly and annotation of six genomes from subfamily Leishmaniinae.</title>
        <authorList>
            <person name="Almutairi H."/>
            <person name="Urbaniak M.D."/>
            <person name="Bates M.D."/>
            <person name="Jariyapan N."/>
            <person name="Kwakye-Nuako G."/>
            <person name="Thomaz Soccol V."/>
            <person name="Al-Salem W.S."/>
            <person name="Dillon R.J."/>
            <person name="Bates P.A."/>
            <person name="Gatherer D."/>
        </authorList>
    </citation>
    <scope>NUCLEOTIDE SEQUENCE [LARGE SCALE GENOMIC DNA]</scope>
</reference>
<feature type="domain" description="ABC transmembrane type-1" evidence="12">
    <location>
        <begin position="984"/>
        <end position="1264"/>
    </location>
</feature>
<keyword evidence="2" id="KW-0813">Transport</keyword>
<evidence type="ECO:0000256" key="9">
    <source>
        <dbReference type="SAM" id="MobiDB-lite"/>
    </source>
</evidence>
<feature type="compositionally biased region" description="Pro residues" evidence="9">
    <location>
        <begin position="20"/>
        <end position="30"/>
    </location>
</feature>
<feature type="transmembrane region" description="Helical" evidence="10">
    <location>
        <begin position="981"/>
        <end position="1005"/>
    </location>
</feature>
<dbReference type="InterPro" id="IPR027417">
    <property type="entry name" value="P-loop_NTPase"/>
</dbReference>
<evidence type="ECO:0000256" key="10">
    <source>
        <dbReference type="SAM" id="Phobius"/>
    </source>
</evidence>
<dbReference type="Pfam" id="PF00005">
    <property type="entry name" value="ABC_tran"/>
    <property type="match status" value="2"/>
</dbReference>
<dbReference type="InterPro" id="IPR036640">
    <property type="entry name" value="ABC1_TM_sf"/>
</dbReference>
<feature type="transmembrane region" description="Helical" evidence="10">
    <location>
        <begin position="388"/>
        <end position="410"/>
    </location>
</feature>
<keyword evidence="5" id="KW-0067">ATP-binding</keyword>
<feature type="region of interest" description="Disordered" evidence="9">
    <location>
        <begin position="10"/>
        <end position="35"/>
    </location>
</feature>
<dbReference type="EMBL" id="JAFHLR010000023">
    <property type="protein sequence ID" value="KAG5478400.1"/>
    <property type="molecule type" value="Genomic_DNA"/>
</dbReference>
<feature type="domain" description="ABC transmembrane type-1" evidence="12">
    <location>
        <begin position="256"/>
        <end position="533"/>
    </location>
</feature>
<dbReference type="CDD" id="cd03250">
    <property type="entry name" value="ABCC_MRP_domain1"/>
    <property type="match status" value="1"/>
</dbReference>
<dbReference type="FunFam" id="3.40.50.300:FF:002055">
    <property type="entry name" value="ATP-binding cassette protein subfamily C, member 1"/>
    <property type="match status" value="1"/>
</dbReference>
<dbReference type="InterPro" id="IPR011527">
    <property type="entry name" value="ABC1_TM_dom"/>
</dbReference>
<dbReference type="SMART" id="SM00382">
    <property type="entry name" value="AAA"/>
    <property type="match status" value="2"/>
</dbReference>
<evidence type="ECO:0000256" key="4">
    <source>
        <dbReference type="ARBA" id="ARBA00022741"/>
    </source>
</evidence>
<feature type="transmembrane region" description="Helical" evidence="10">
    <location>
        <begin position="1113"/>
        <end position="1132"/>
    </location>
</feature>
<dbReference type="GeneID" id="92360548"/>
<evidence type="ECO:0000259" key="11">
    <source>
        <dbReference type="PROSITE" id="PS50893"/>
    </source>
</evidence>
<evidence type="ECO:0000256" key="2">
    <source>
        <dbReference type="ARBA" id="ARBA00022448"/>
    </source>
</evidence>
<dbReference type="PANTHER" id="PTHR24223">
    <property type="entry name" value="ATP-BINDING CASSETTE SUB-FAMILY C"/>
    <property type="match status" value="1"/>
</dbReference>
<keyword evidence="3 10" id="KW-0812">Transmembrane</keyword>
<evidence type="ECO:0000256" key="8">
    <source>
        <dbReference type="ARBA" id="ARBA00023180"/>
    </source>
</evidence>
<dbReference type="Gene3D" id="1.20.1560.10">
    <property type="entry name" value="ABC transporter type 1, transmembrane domain"/>
    <property type="match status" value="2"/>
</dbReference>
<dbReference type="GO" id="GO:0140359">
    <property type="term" value="F:ABC-type transporter activity"/>
    <property type="evidence" value="ECO:0007669"/>
    <property type="project" value="InterPro"/>
</dbReference>
<keyword evidence="14" id="KW-1185">Reference proteome</keyword>
<sequence>MLNRTIAEALPTGVAQVHPSAPPPPTPPGGRRPYQEADLLHGYRNAHLKLQERLAEMWGPEEPYTPTQEETSSWFQRYYYGWVYETVVLASKERLNHEVLPPPTRDVRAHECGWRLSRAVQAAMYDRNAWSCLVGTEVVSTLDAASRGVLRWVGVPQQGGYTQMMAGVEWSVPPAVRTTARSDGNDASPFFDGVAHGEHLFTPEQRDMSTLEETPTLRLDLTSRSGVVEIRTPKRVPLTRVLAFQLSYYLWMQVPFLVIGNICTIAMPTVLQMFVGFLLSKEQTWGHGLGLVAAMFLVQALESLCRQRYNCISFHCGLQCRSALNALIFEKCMIISNKSLARPEMNAGRIINMMSTDVERVYFFMLFCMLLWSSPMVLLLAIVQLSRLVGWCSIMAILSFLATIPLNAFFMGIQVRSRRSIARITDARIKATNEFFSGVRIAKFMTWEPSFIASIEAKRAEELSLLRRIQNARVATAFTNNVAPVVMIALVFAVYYGTGHEMQPTTVFPTIALLGVLRQPFQQIPWVFTMAIQFFISIGRIEQFLECDNAACSTVQDMEDYFKERHEHSAACQLAAVLEGVDVTAFVPVKLPLAPKVKMSLFSRALRMLCCEQCRPAKRRPPPSAVVEDVGDASPASACRRVMEGGGGTMHTAVLGSARGAKKPQVVTDDFFELEPKVLLRGVSVSIPRGKLTVVLGETGSGKSTLLQSLVSQFEISAGRVWAERSIAYVPQQAWIMNATVRGNILFFDEEDAARLADAVRVSQLDADLALLGGGLETEIGEKGVNLSGGQKARVSLARAVYANRDVYLLDDPLSALDAHVGERVVEECLLGALAGKTRVLATHQMHVVPRADYVVALGGGRVEFSGSSADFIQTSIFSDMVAGDGAGEEGSESVTPSSASGAEENARDVLFDEEDGEAACAMVSDGARSSGEPDEDKAHVDSTALPAAVAQLMTKEEKATGAVPWSTYLEYFAFCGGREWVGAILAVFVITEFFTISAMLWLSLWTARRFEMSNALYLLIYIGFVLLGASTVPVRFYCSFEAMRRGCAAMHHAVLRSVSRGTMEFFDTTPLGRILNRFSRDVDVADNSLPLSMLQVVNCLCGILSSMLVTTLTQPLVIFALVPCGYVYYRIMAFYNSANREIRRTSSVVKSPLFSLLGGALMGSATITAYHRESRVMLEALRQLDLVYSCSIFENMANRWLGIRVEFLSNIVVTTIVLIGVCRNVLMETHGQWVALVSLSLTMATQTTASLNWLVRQSATVEADMNSVERILFYIREVPREAMPELDAEVAALQRRTRVTADAGGAVVVGCASPTRSARDAVRAGSLVFEDVQMRYREGLPLVLRGVSFRIAAREKVGVVGRTGSGKSTLLLTFMRMVEVCGGAIRVSGREIGAYGLRELRRQFSMIPQDPVLFDGTVRLNVDPFLEASSAEVWAALELVGLRERVASESEGIDSRVLEGGSNYSVGQRQLMCMARALVKRGSGFILMDEATANIDPALDRQIQATVMSAFSEYTVITIAHRLHTVAAYDKIIVMDHGVVAEMGSPRELAERQGSIFAGMVRALGLRESARVMQAITCGKAA</sequence>
<keyword evidence="8" id="KW-0325">Glycoprotein</keyword>
<feature type="transmembrane region" description="Helical" evidence="10">
    <location>
        <begin position="285"/>
        <end position="305"/>
    </location>
</feature>
<keyword evidence="4" id="KW-0547">Nucleotide-binding</keyword>
<evidence type="ECO:0000256" key="3">
    <source>
        <dbReference type="ARBA" id="ARBA00022692"/>
    </source>
</evidence>
<evidence type="ECO:0000256" key="1">
    <source>
        <dbReference type="ARBA" id="ARBA00004141"/>
    </source>
</evidence>
<dbReference type="CDD" id="cd18579">
    <property type="entry name" value="ABC_6TM_ABCC_D1"/>
    <property type="match status" value="1"/>
</dbReference>
<dbReference type="Gene3D" id="3.40.50.300">
    <property type="entry name" value="P-loop containing nucleotide triphosphate hydrolases"/>
    <property type="match status" value="2"/>
</dbReference>
<keyword evidence="6 10" id="KW-1133">Transmembrane helix</keyword>